<feature type="domain" description="HTH lysR-type" evidence="6">
    <location>
        <begin position="2"/>
        <end position="59"/>
    </location>
</feature>
<dbReference type="InterPro" id="IPR036390">
    <property type="entry name" value="WH_DNA-bd_sf"/>
</dbReference>
<dbReference type="InterPro" id="IPR000847">
    <property type="entry name" value="LysR_HTH_N"/>
</dbReference>
<evidence type="ECO:0000259" key="6">
    <source>
        <dbReference type="PROSITE" id="PS50931"/>
    </source>
</evidence>
<dbReference type="AlphaFoldDB" id="A0A9X8CZC7"/>
<evidence type="ECO:0000256" key="2">
    <source>
        <dbReference type="ARBA" id="ARBA00023015"/>
    </source>
</evidence>
<dbReference type="PRINTS" id="PR00039">
    <property type="entry name" value="HTHLYSR"/>
</dbReference>
<sequence length="320" mass="34620">MIESTTLRYFYEVAAFGSVRVAAEKLFVAQSAVSRQIALLEDELGVPVFERHARGMALTAAGELLLRYAQDNKTQLADLKGQIHEYETLAKGHVRVGCVEGILHGLLTSFMPNFILTHPGITFSLDLMGSHAVGESVAEHKYDLGILFGASPRPDLIELQKIEQPLCVIASPRHPLAQLRSCTLAQVADAPLALPDRSFGLRQLVDRASSKGKFKLNIAVETNSLSFASRLVAESDLITFQPSDVVAPLIEAGKVVAIPLADASLRSARATLVASYSRRLSLAANHLSQSLIAYMQGWQRPSKPGRATAARTAPARGRSE</sequence>
<dbReference type="GO" id="GO:0005829">
    <property type="term" value="C:cytosol"/>
    <property type="evidence" value="ECO:0007669"/>
    <property type="project" value="TreeGrafter"/>
</dbReference>
<reference evidence="7 8" key="1">
    <citation type="submission" date="2018-09" db="EMBL/GenBank/DDBJ databases">
        <title>Acidovorax cavernicola nov. sp. isolated from Gruta de las Maravillas (Aracena, Spain).</title>
        <authorList>
            <person name="Jurado V."/>
            <person name="Gutierrez-Patricio S."/>
            <person name="Gonzalez-Pimentel J.L."/>
            <person name="Miller A.Z."/>
            <person name="Laiz L."/>
            <person name="Saiz-Jimenez C."/>
        </authorList>
    </citation>
    <scope>NUCLEOTIDE SEQUENCE [LARGE SCALE GENOMIC DNA]</scope>
    <source>
        <strain evidence="7 8">1011MAR4D40.2</strain>
    </source>
</reference>
<evidence type="ECO:0000313" key="7">
    <source>
        <dbReference type="EMBL" id="RIX73875.1"/>
    </source>
</evidence>
<dbReference type="EMBL" id="QXMN01000058">
    <property type="protein sequence ID" value="RIX73875.1"/>
    <property type="molecule type" value="Genomic_DNA"/>
</dbReference>
<dbReference type="InterPro" id="IPR036388">
    <property type="entry name" value="WH-like_DNA-bd_sf"/>
</dbReference>
<name>A0A9X8CZC7_9BURK</name>
<dbReference type="Gene3D" id="1.10.10.10">
    <property type="entry name" value="Winged helix-like DNA-binding domain superfamily/Winged helix DNA-binding domain"/>
    <property type="match status" value="1"/>
</dbReference>
<proteinExistence type="inferred from homology"/>
<dbReference type="FunFam" id="1.10.10.10:FF:000001">
    <property type="entry name" value="LysR family transcriptional regulator"/>
    <property type="match status" value="1"/>
</dbReference>
<organism evidence="7 8">
    <name type="scientific">Acidovorax cavernicola</name>
    <dbReference type="NCBI Taxonomy" id="1675792"/>
    <lineage>
        <taxon>Bacteria</taxon>
        <taxon>Pseudomonadati</taxon>
        <taxon>Pseudomonadota</taxon>
        <taxon>Betaproteobacteria</taxon>
        <taxon>Burkholderiales</taxon>
        <taxon>Comamonadaceae</taxon>
        <taxon>Acidovorax</taxon>
    </lineage>
</organism>
<dbReference type="Pfam" id="PF00126">
    <property type="entry name" value="HTH_1"/>
    <property type="match status" value="1"/>
</dbReference>
<dbReference type="RefSeq" id="WP_119557916.1">
    <property type="nucleotide sequence ID" value="NZ_QXMN01000058.1"/>
</dbReference>
<feature type="compositionally biased region" description="Low complexity" evidence="5">
    <location>
        <begin position="304"/>
        <end position="320"/>
    </location>
</feature>
<dbReference type="OrthoDB" id="8839922at2"/>
<evidence type="ECO:0000256" key="4">
    <source>
        <dbReference type="ARBA" id="ARBA00023163"/>
    </source>
</evidence>
<dbReference type="PROSITE" id="PS50931">
    <property type="entry name" value="HTH_LYSR"/>
    <property type="match status" value="1"/>
</dbReference>
<evidence type="ECO:0000313" key="8">
    <source>
        <dbReference type="Proteomes" id="UP000265619"/>
    </source>
</evidence>
<protein>
    <submittedName>
        <fullName evidence="7">LysR family transcriptional regulator</fullName>
    </submittedName>
</protein>
<evidence type="ECO:0000256" key="5">
    <source>
        <dbReference type="SAM" id="MobiDB-lite"/>
    </source>
</evidence>
<feature type="region of interest" description="Disordered" evidence="5">
    <location>
        <begin position="300"/>
        <end position="320"/>
    </location>
</feature>
<dbReference type="Gene3D" id="3.40.190.290">
    <property type="match status" value="1"/>
</dbReference>
<dbReference type="InterPro" id="IPR050950">
    <property type="entry name" value="HTH-type_LysR_regulators"/>
</dbReference>
<evidence type="ECO:0000256" key="3">
    <source>
        <dbReference type="ARBA" id="ARBA00023125"/>
    </source>
</evidence>
<accession>A0A9X8CZC7</accession>
<dbReference type="Proteomes" id="UP000265619">
    <property type="component" value="Unassembled WGS sequence"/>
</dbReference>
<dbReference type="SUPFAM" id="SSF46785">
    <property type="entry name" value="Winged helix' DNA-binding domain"/>
    <property type="match status" value="1"/>
</dbReference>
<keyword evidence="8" id="KW-1185">Reference proteome</keyword>
<comment type="similarity">
    <text evidence="1">Belongs to the LysR transcriptional regulatory family.</text>
</comment>
<keyword evidence="3" id="KW-0238">DNA-binding</keyword>
<comment type="caution">
    <text evidence="7">The sequence shown here is derived from an EMBL/GenBank/DDBJ whole genome shotgun (WGS) entry which is preliminary data.</text>
</comment>
<gene>
    <name evidence="7" type="ORF">D3H34_28475</name>
</gene>
<evidence type="ECO:0000256" key="1">
    <source>
        <dbReference type="ARBA" id="ARBA00009437"/>
    </source>
</evidence>
<dbReference type="Pfam" id="PF03466">
    <property type="entry name" value="LysR_substrate"/>
    <property type="match status" value="1"/>
</dbReference>
<dbReference type="GO" id="GO:0003677">
    <property type="term" value="F:DNA binding"/>
    <property type="evidence" value="ECO:0007669"/>
    <property type="project" value="UniProtKB-KW"/>
</dbReference>
<keyword evidence="2" id="KW-0805">Transcription regulation</keyword>
<dbReference type="SUPFAM" id="SSF53850">
    <property type="entry name" value="Periplasmic binding protein-like II"/>
    <property type="match status" value="1"/>
</dbReference>
<dbReference type="PANTHER" id="PTHR30419">
    <property type="entry name" value="HTH-TYPE TRANSCRIPTIONAL REGULATOR YBHD"/>
    <property type="match status" value="1"/>
</dbReference>
<keyword evidence="4" id="KW-0804">Transcription</keyword>
<dbReference type="PANTHER" id="PTHR30419:SF8">
    <property type="entry name" value="NITROGEN ASSIMILATION TRANSCRIPTIONAL ACTIVATOR-RELATED"/>
    <property type="match status" value="1"/>
</dbReference>
<dbReference type="GO" id="GO:0003700">
    <property type="term" value="F:DNA-binding transcription factor activity"/>
    <property type="evidence" value="ECO:0007669"/>
    <property type="project" value="InterPro"/>
</dbReference>
<dbReference type="InterPro" id="IPR005119">
    <property type="entry name" value="LysR_subst-bd"/>
</dbReference>